<reference evidence="2" key="2">
    <citation type="submission" date="2025-08" db="UniProtKB">
        <authorList>
            <consortium name="Ensembl"/>
        </authorList>
    </citation>
    <scope>IDENTIFICATION</scope>
</reference>
<dbReference type="Ensembl" id="ENSPANT00000067125.1">
    <property type="protein sequence ID" value="ENSPANP00000058701.1"/>
    <property type="gene ID" value="ENSPANG00000039301.1"/>
</dbReference>
<feature type="region of interest" description="Disordered" evidence="1">
    <location>
        <begin position="80"/>
        <end position="100"/>
    </location>
</feature>
<dbReference type="Proteomes" id="UP000028761">
    <property type="component" value="Chromosome 16"/>
</dbReference>
<evidence type="ECO:0000256" key="1">
    <source>
        <dbReference type="SAM" id="MobiDB-lite"/>
    </source>
</evidence>
<keyword evidence="3" id="KW-1185">Reference proteome</keyword>
<reference evidence="2 3" key="1">
    <citation type="submission" date="2012-03" db="EMBL/GenBank/DDBJ databases">
        <title>Whole Genome Assembly of Papio anubis.</title>
        <authorList>
            <person name="Liu Y.L."/>
            <person name="Abraham K.A."/>
            <person name="Akbar H.A."/>
            <person name="Ali S.A."/>
            <person name="Anosike U.A."/>
            <person name="Aqrawi P.A."/>
            <person name="Arias F.A."/>
            <person name="Attaway T.A."/>
            <person name="Awwad R.A."/>
            <person name="Babu C.B."/>
            <person name="Bandaranaike D.B."/>
            <person name="Battles P.B."/>
            <person name="Bell A.B."/>
            <person name="Beltran B.B."/>
            <person name="Berhane-Mersha D.B."/>
            <person name="Bess C.B."/>
            <person name="Bickham C.B."/>
            <person name="Bolden T.B."/>
            <person name="Carter K.C."/>
            <person name="Chau D.C."/>
            <person name="Chavez A.C."/>
            <person name="Clerc-Blankenburg K.C."/>
            <person name="Coyle M.C."/>
            <person name="Dao M.D."/>
            <person name="Davila M.L.D."/>
            <person name="Davy-Carroll L.D."/>
            <person name="Denson S.D."/>
            <person name="Dinh H.D."/>
            <person name="Fernandez S.F."/>
            <person name="Fernando P.F."/>
            <person name="Forbes L.F."/>
            <person name="Francis C.F."/>
            <person name="Francisco L.F."/>
            <person name="Fu Q.F."/>
            <person name="Garcia-Iii R.G."/>
            <person name="Garrett T.G."/>
            <person name="Gross S.G."/>
            <person name="Gubbala S.G."/>
            <person name="Hirani K.H."/>
            <person name="Hogues M.H."/>
            <person name="Hollins B.H."/>
            <person name="Jackson L.J."/>
            <person name="Javaid M.J."/>
            <person name="Jhangiani S.J."/>
            <person name="Johnson A.J."/>
            <person name="Johnson B.J."/>
            <person name="Jones J.J."/>
            <person name="Joshi V.J."/>
            <person name="Kalu J.K."/>
            <person name="Khan N.K."/>
            <person name="Korchina V.K."/>
            <person name="Kovar C.K."/>
            <person name="Lago L.L."/>
            <person name="Lara F.L."/>
            <person name="Le T.-K.L."/>
            <person name="Lee S.L."/>
            <person name="Legall-Iii F.L."/>
            <person name="Lemon S.L."/>
            <person name="Liu J.L."/>
            <person name="Liu Y.-S.L."/>
            <person name="Liyanage D.L."/>
            <person name="Lopez J.L."/>
            <person name="Lorensuhewa L.L."/>
            <person name="Mata R.M."/>
            <person name="Mathew T.M."/>
            <person name="Mercado C.M."/>
            <person name="Mercado I.M."/>
            <person name="Morales K.M."/>
            <person name="Morgan M.M."/>
            <person name="Munidasa M.M."/>
            <person name="Ngo D.N."/>
            <person name="Nguyen L.N."/>
            <person name="Nguyen T.N."/>
            <person name="Nguyen N.N."/>
            <person name="Obregon M.O."/>
            <person name="Okwuonu G.O."/>
            <person name="Ongeri F.O."/>
            <person name="Onwere C.O."/>
            <person name="Osifeso I.O."/>
            <person name="Parra A.P."/>
            <person name="Patil S.P."/>
            <person name="Perez A.P."/>
            <person name="Perez Y.P."/>
            <person name="Pham C.P."/>
            <person name="Pu L.-L.P."/>
            <person name="Puazo M.P."/>
            <person name="Quiroz J.Q."/>
            <person name="Rouhana J.R."/>
            <person name="Ruiz M.R."/>
            <person name="Ruiz S.-J.R."/>
            <person name="Saada N.S."/>
            <person name="Santibanez J.S."/>
            <person name="Scheel M.S."/>
            <person name="Schneider B.S."/>
            <person name="Simmons D.S."/>
            <person name="Sisson I.S."/>
            <person name="Tang L.-Y.T."/>
            <person name="Thornton R.T."/>
            <person name="Tisius J.T."/>
            <person name="Toledanes G.T."/>
            <person name="Trejos Z.T."/>
            <person name="Usmani K.U."/>
            <person name="Varghese R.V."/>
            <person name="Vattathil S.V."/>
            <person name="Vee V.V."/>
            <person name="Walker D.W."/>
            <person name="Weissenberger G.W."/>
            <person name="White C.W."/>
            <person name="Williams A.W."/>
            <person name="Woodworth J.W."/>
            <person name="Wright R.W."/>
            <person name="Zhu Y.Z."/>
            <person name="Han Y.H."/>
            <person name="Newsham I.N."/>
            <person name="Nazareth L.N."/>
            <person name="Worley K.W."/>
            <person name="Muzny D.M."/>
            <person name="Rogers J.R."/>
            <person name="Gibbs R.G."/>
        </authorList>
    </citation>
    <scope>NUCLEOTIDE SEQUENCE [LARGE SCALE GENOMIC DNA]</scope>
</reference>
<dbReference type="PANTHER" id="PTHR16471:SF2">
    <property type="match status" value="1"/>
</dbReference>
<sequence length="215" mass="22358">GSCFKRAQIESLSHDADAGSSLTQVPLAEGAPKYHRAAQSKPHPGQASPVIPLGPYLGIVLVQLEPLLFLEAQAHAIQDLPAPSDEPVPALGEEPPSGTELELVAASEPSCPCPGLAQHWPIKQLLDLMAPAVAIGLSSGAESMAGARGRREEGASMAPARISHAAVSPGHSGRHGGIDPGMWPEFLCLTGERLLSFGRAAAQQLERLLLLGLFA</sequence>
<evidence type="ECO:0000313" key="2">
    <source>
        <dbReference type="Ensembl" id="ENSPANP00000058701.1"/>
    </source>
</evidence>
<dbReference type="AlphaFoldDB" id="A0A8I5R9B8"/>
<organism evidence="2 3">
    <name type="scientific">Papio anubis</name>
    <name type="common">Olive baboon</name>
    <dbReference type="NCBI Taxonomy" id="9555"/>
    <lineage>
        <taxon>Eukaryota</taxon>
        <taxon>Metazoa</taxon>
        <taxon>Chordata</taxon>
        <taxon>Craniata</taxon>
        <taxon>Vertebrata</taxon>
        <taxon>Euteleostomi</taxon>
        <taxon>Mammalia</taxon>
        <taxon>Eutheria</taxon>
        <taxon>Euarchontoglires</taxon>
        <taxon>Primates</taxon>
        <taxon>Haplorrhini</taxon>
        <taxon>Catarrhini</taxon>
        <taxon>Cercopithecidae</taxon>
        <taxon>Cercopithecinae</taxon>
        <taxon>Papio</taxon>
    </lineage>
</organism>
<evidence type="ECO:0000313" key="3">
    <source>
        <dbReference type="Proteomes" id="UP000028761"/>
    </source>
</evidence>
<accession>A0A8I5R9B8</accession>
<dbReference type="GeneTree" id="ENSGT01050000248424"/>
<proteinExistence type="predicted"/>
<dbReference type="PANTHER" id="PTHR16471">
    <property type="entry name" value="CMT1A DUPLICATED REGION TRANSCRIPT 15 PROTEIN-LIKE PROTEIN"/>
    <property type="match status" value="1"/>
</dbReference>
<reference evidence="2" key="3">
    <citation type="submission" date="2025-09" db="UniProtKB">
        <authorList>
            <consortium name="Ensembl"/>
        </authorList>
    </citation>
    <scope>IDENTIFICATION</scope>
</reference>
<protein>
    <submittedName>
        <fullName evidence="2">Uncharacterized protein</fullName>
    </submittedName>
</protein>
<name>A0A8I5R9B8_PAPAN</name>